<dbReference type="OrthoDB" id="5431013at2759"/>
<dbReference type="PANTHER" id="PTHR36167">
    <property type="entry name" value="C2H2 FINGER DOMAIN TRANSCRIPTION FACTOR (EUROFUNG)-RELATED"/>
    <property type="match status" value="1"/>
</dbReference>
<dbReference type="EMBL" id="WWBZ02000001">
    <property type="protein sequence ID" value="KAF4314052.1"/>
    <property type="molecule type" value="Genomic_DNA"/>
</dbReference>
<dbReference type="PANTHER" id="PTHR36167:SF4">
    <property type="entry name" value="FUNGAL N-TERMINAL DOMAIN-CONTAINING PROTEIN"/>
    <property type="match status" value="1"/>
</dbReference>
<organism evidence="2 3">
    <name type="scientific">Botryosphaeria dothidea</name>
    <dbReference type="NCBI Taxonomy" id="55169"/>
    <lineage>
        <taxon>Eukaryota</taxon>
        <taxon>Fungi</taxon>
        <taxon>Dikarya</taxon>
        <taxon>Ascomycota</taxon>
        <taxon>Pezizomycotina</taxon>
        <taxon>Dothideomycetes</taxon>
        <taxon>Dothideomycetes incertae sedis</taxon>
        <taxon>Botryosphaeriales</taxon>
        <taxon>Botryosphaeriaceae</taxon>
        <taxon>Botryosphaeria</taxon>
    </lineage>
</organism>
<sequence length="232" mass="24968">MTEESDIAASCGQVSQFGLRISKELCSYADAISNVDGRIEDLAKDVELTSGVFQDAVLVFDNPETIDVRNTDAENTAKNLIDGYHGILENIHAVLEEGQPERSAWPFGMHKFEILNAELDLKNGGMQLLLLTIQVASLINAKDNSSSGKDVSIRKMEELMSALEASSRRLEAVRTEAILTGGSSTSKPSAKSSPVIDPNGSTEFTYIDDSPPSPDHPEARASAFSSNSSPAY</sequence>
<gene>
    <name evidence="2" type="ORF">GTA08_BOTSDO01099</name>
</gene>
<feature type="region of interest" description="Disordered" evidence="1">
    <location>
        <begin position="179"/>
        <end position="232"/>
    </location>
</feature>
<name>A0A8H4NGH4_9PEZI</name>
<feature type="compositionally biased region" description="Polar residues" evidence="1">
    <location>
        <begin position="223"/>
        <end position="232"/>
    </location>
</feature>
<proteinExistence type="predicted"/>
<comment type="caution">
    <text evidence="2">The sequence shown here is derived from an EMBL/GenBank/DDBJ whole genome shotgun (WGS) entry which is preliminary data.</text>
</comment>
<protein>
    <recommendedName>
        <fullName evidence="4">Fungal N-terminal domain-containing protein</fullName>
    </recommendedName>
</protein>
<accession>A0A8H4NGH4</accession>
<evidence type="ECO:0000313" key="3">
    <source>
        <dbReference type="Proteomes" id="UP000572817"/>
    </source>
</evidence>
<dbReference type="Proteomes" id="UP000572817">
    <property type="component" value="Unassembled WGS sequence"/>
</dbReference>
<reference evidence="2" key="1">
    <citation type="submission" date="2020-04" db="EMBL/GenBank/DDBJ databases">
        <title>Genome Assembly and Annotation of Botryosphaeria dothidea sdau 11-99, a Latent Pathogen of Apple Fruit Ring Rot in China.</title>
        <authorList>
            <person name="Yu C."/>
            <person name="Diao Y."/>
            <person name="Lu Q."/>
            <person name="Zhao J."/>
            <person name="Cui S."/>
            <person name="Peng C."/>
            <person name="He B."/>
            <person name="Liu H."/>
        </authorList>
    </citation>
    <scope>NUCLEOTIDE SEQUENCE [LARGE SCALE GENOMIC DNA]</scope>
    <source>
        <strain evidence="2">Sdau11-99</strain>
    </source>
</reference>
<evidence type="ECO:0008006" key="4">
    <source>
        <dbReference type="Google" id="ProtNLM"/>
    </source>
</evidence>
<dbReference type="InterPro" id="IPR039327">
    <property type="entry name" value="CON7-like"/>
</dbReference>
<evidence type="ECO:0000256" key="1">
    <source>
        <dbReference type="SAM" id="MobiDB-lite"/>
    </source>
</evidence>
<evidence type="ECO:0000313" key="2">
    <source>
        <dbReference type="EMBL" id="KAF4314052.1"/>
    </source>
</evidence>
<feature type="compositionally biased region" description="Low complexity" evidence="1">
    <location>
        <begin position="180"/>
        <end position="194"/>
    </location>
</feature>
<dbReference type="AlphaFoldDB" id="A0A8H4NGH4"/>
<keyword evidence="3" id="KW-1185">Reference proteome</keyword>
<dbReference type="GO" id="GO:0006355">
    <property type="term" value="P:regulation of DNA-templated transcription"/>
    <property type="evidence" value="ECO:0007669"/>
    <property type="project" value="InterPro"/>
</dbReference>